<evidence type="ECO:0000313" key="2">
    <source>
        <dbReference type="Proteomes" id="UP000828048"/>
    </source>
</evidence>
<name>A0ACB7Y5D5_9ERIC</name>
<reference evidence="1 2" key="1">
    <citation type="journal article" date="2021" name="Hortic Res">
        <title>High-quality reference genome and annotation aids understanding of berry development for evergreen blueberry (Vaccinium darrowii).</title>
        <authorList>
            <person name="Yu J."/>
            <person name="Hulse-Kemp A.M."/>
            <person name="Babiker E."/>
            <person name="Staton M."/>
        </authorList>
    </citation>
    <scope>NUCLEOTIDE SEQUENCE [LARGE SCALE GENOMIC DNA]</scope>
    <source>
        <strain evidence="2">cv. NJ 8807/NJ 8810</strain>
        <tissue evidence="1">Young leaf</tissue>
    </source>
</reference>
<comment type="caution">
    <text evidence="1">The sequence shown here is derived from an EMBL/GenBank/DDBJ whole genome shotgun (WGS) entry which is preliminary data.</text>
</comment>
<organism evidence="1 2">
    <name type="scientific">Vaccinium darrowii</name>
    <dbReference type="NCBI Taxonomy" id="229202"/>
    <lineage>
        <taxon>Eukaryota</taxon>
        <taxon>Viridiplantae</taxon>
        <taxon>Streptophyta</taxon>
        <taxon>Embryophyta</taxon>
        <taxon>Tracheophyta</taxon>
        <taxon>Spermatophyta</taxon>
        <taxon>Magnoliopsida</taxon>
        <taxon>eudicotyledons</taxon>
        <taxon>Gunneridae</taxon>
        <taxon>Pentapetalae</taxon>
        <taxon>asterids</taxon>
        <taxon>Ericales</taxon>
        <taxon>Ericaceae</taxon>
        <taxon>Vaccinioideae</taxon>
        <taxon>Vaccinieae</taxon>
        <taxon>Vaccinium</taxon>
    </lineage>
</organism>
<protein>
    <submittedName>
        <fullName evidence="1">Uncharacterized protein</fullName>
    </submittedName>
</protein>
<accession>A0ACB7Y5D5</accession>
<keyword evidence="2" id="KW-1185">Reference proteome</keyword>
<proteinExistence type="predicted"/>
<evidence type="ECO:0000313" key="1">
    <source>
        <dbReference type="EMBL" id="KAH7848531.1"/>
    </source>
</evidence>
<sequence>MKQSDLACPWMVRGRADHLSGNFYIRQLTNSHTCGASVLKLKHSRATTSLVGKLVIEDIRSQPLKRPVDVASDLKRLYGVLVSYTRAWMGVEKAKADAFGDYSTSFDDLRRWVDAASKSNPESVFDIERGTRVGLLAASAKDGNKGLFLVCFAIVDSKSKDSWYWFLAKLRTILGNDGHSLAICDGNESIPVGANINLPLSLPNTVGDDRNVVFISDRNEDFLTNAPKDHWACAFFPGKWYGEMSSSLSESFNSWIREERHLPVTQLVDRIRVKIMEQLSARHEASLKWNQVVCPTMNEDLNVSFQKCKWWTVSKSTADVYEIHCDPSVSVDIAKRTCSYGQWQFKGFPCCHALCAIFNSKKQLNLYVDPYFYVSTYLEVYSKSIFPIPTLWKPAPVVNDDTILPPLSRKPPRRPRKKRIHSNGENTRPLKCSRCGKIARHNKKTCTEDLRTSGSLGQKLQECWEAQPEVLHRGFENFWELTTSREVSF</sequence>
<dbReference type="EMBL" id="CM037157">
    <property type="protein sequence ID" value="KAH7848531.1"/>
    <property type="molecule type" value="Genomic_DNA"/>
</dbReference>
<dbReference type="Proteomes" id="UP000828048">
    <property type="component" value="Chromosome 7"/>
</dbReference>
<gene>
    <name evidence="1" type="ORF">Vadar_004068</name>
</gene>